<dbReference type="GO" id="GO:0005524">
    <property type="term" value="F:ATP binding"/>
    <property type="evidence" value="ECO:0007669"/>
    <property type="project" value="UniProtKB-KW"/>
</dbReference>
<dbReference type="InterPro" id="IPR000719">
    <property type="entry name" value="Prot_kinase_dom"/>
</dbReference>
<gene>
    <name evidence="7" type="ORF">OV079_31110</name>
</gene>
<dbReference type="Proteomes" id="UP001150924">
    <property type="component" value="Unassembled WGS sequence"/>
</dbReference>
<accession>A0A9X3ETC0</accession>
<dbReference type="PANTHER" id="PTHR43289:SF6">
    <property type="entry name" value="SERINE_THREONINE-PROTEIN KINASE NEKL-3"/>
    <property type="match status" value="1"/>
</dbReference>
<dbReference type="SUPFAM" id="SSF88659">
    <property type="entry name" value="Sigma3 and sigma4 domains of RNA polymerase sigma factors"/>
    <property type="match status" value="1"/>
</dbReference>
<feature type="compositionally biased region" description="Pro residues" evidence="5">
    <location>
        <begin position="250"/>
        <end position="263"/>
    </location>
</feature>
<evidence type="ECO:0000256" key="5">
    <source>
        <dbReference type="SAM" id="MobiDB-lite"/>
    </source>
</evidence>
<dbReference type="InterPro" id="IPR007627">
    <property type="entry name" value="RNA_pol_sigma70_r2"/>
</dbReference>
<dbReference type="PANTHER" id="PTHR43289">
    <property type="entry name" value="MITOGEN-ACTIVATED PROTEIN KINASE KINASE KINASE 20-RELATED"/>
    <property type="match status" value="1"/>
</dbReference>
<feature type="region of interest" description="Disordered" evidence="5">
    <location>
        <begin position="160"/>
        <end position="308"/>
    </location>
</feature>
<evidence type="ECO:0000256" key="3">
    <source>
        <dbReference type="ARBA" id="ARBA00022777"/>
    </source>
</evidence>
<dbReference type="Gene3D" id="1.10.510.10">
    <property type="entry name" value="Transferase(Phosphotransferase) domain 1"/>
    <property type="match status" value="1"/>
</dbReference>
<feature type="compositionally biased region" description="Basic and acidic residues" evidence="5">
    <location>
        <begin position="186"/>
        <end position="196"/>
    </location>
</feature>
<evidence type="ECO:0000256" key="2">
    <source>
        <dbReference type="ARBA" id="ARBA00022741"/>
    </source>
</evidence>
<evidence type="ECO:0000313" key="7">
    <source>
        <dbReference type="EMBL" id="MCY1009934.1"/>
    </source>
</evidence>
<feature type="compositionally biased region" description="Low complexity" evidence="5">
    <location>
        <begin position="204"/>
        <end position="213"/>
    </location>
</feature>
<dbReference type="GO" id="GO:0016987">
    <property type="term" value="F:sigma factor activity"/>
    <property type="evidence" value="ECO:0007669"/>
    <property type="project" value="InterPro"/>
</dbReference>
<dbReference type="SUPFAM" id="SSF56112">
    <property type="entry name" value="Protein kinase-like (PK-like)"/>
    <property type="match status" value="1"/>
</dbReference>
<dbReference type="CDD" id="cd14014">
    <property type="entry name" value="STKc_PknB_like"/>
    <property type="match status" value="1"/>
</dbReference>
<dbReference type="PROSITE" id="PS50011">
    <property type="entry name" value="PROTEIN_KINASE_DOM"/>
    <property type="match status" value="1"/>
</dbReference>
<keyword evidence="8" id="KW-1185">Reference proteome</keyword>
<proteinExistence type="predicted"/>
<dbReference type="InterPro" id="IPR011009">
    <property type="entry name" value="Kinase-like_dom_sf"/>
</dbReference>
<organism evidence="7 8">
    <name type="scientific">Nannocystis pusilla</name>
    <dbReference type="NCBI Taxonomy" id="889268"/>
    <lineage>
        <taxon>Bacteria</taxon>
        <taxon>Pseudomonadati</taxon>
        <taxon>Myxococcota</taxon>
        <taxon>Polyangia</taxon>
        <taxon>Nannocystales</taxon>
        <taxon>Nannocystaceae</taxon>
        <taxon>Nannocystis</taxon>
    </lineage>
</organism>
<dbReference type="SMART" id="SM00220">
    <property type="entry name" value="S_TKc"/>
    <property type="match status" value="1"/>
</dbReference>
<dbReference type="Gene3D" id="3.30.200.20">
    <property type="entry name" value="Phosphorylase Kinase, domain 1"/>
    <property type="match status" value="1"/>
</dbReference>
<comment type="caution">
    <text evidence="7">The sequence shown here is derived from an EMBL/GenBank/DDBJ whole genome shotgun (WGS) entry which is preliminary data.</text>
</comment>
<keyword evidence="3" id="KW-0418">Kinase</keyword>
<dbReference type="PROSITE" id="PS00108">
    <property type="entry name" value="PROTEIN_KINASE_ST"/>
    <property type="match status" value="1"/>
</dbReference>
<dbReference type="GO" id="GO:0006352">
    <property type="term" value="P:DNA-templated transcription initiation"/>
    <property type="evidence" value="ECO:0007669"/>
    <property type="project" value="InterPro"/>
</dbReference>
<evidence type="ECO:0000259" key="6">
    <source>
        <dbReference type="PROSITE" id="PS50011"/>
    </source>
</evidence>
<dbReference type="InterPro" id="IPR013325">
    <property type="entry name" value="RNA_pol_sigma_r2"/>
</dbReference>
<dbReference type="Gene3D" id="2.130.10.10">
    <property type="entry name" value="YVTN repeat-like/Quinoprotein amine dehydrogenase"/>
    <property type="match status" value="1"/>
</dbReference>
<dbReference type="InterPro" id="IPR011044">
    <property type="entry name" value="Quino_amine_DH_bsu"/>
</dbReference>
<sequence>MDEHDRRLLEAWRAGDRKAGQELVEQHYSAVYRFFFGKVRDSVCEDLSQQTFEVVCRRRDAFRGDGSFRAYLFGVARFVLIGWARRQRRFEPTEDSLPADADPLPGLLADRELVKIVATALRGLALDDQLLIELKDWEHLTQAELAALFEVPQATVARRLQRARAPARRGRAARRRPGPARPHPARPRELHGEHPPRGRPPLRPGAARPGRLGVTDDEKFASPGDQPPRSPHLAAVPRSSSCRLSLLAPKSPPPTSSAPPRPASSPTSASPTRATRSRRPCPEPTLLRCWPTRPPGPAPRAPGRPESDERYEFGEAFAIGGLGVVRRARDRRLGREVAVKELLRTDPAAEHRFAIEAAITARLQHPGIVPLYDIGRHSTGEPYYCMKLVEGQTLEHQIRQRPRLIDRLALIEHVIAAADAVAYAHRHGVLHRDLKPANILVGELGEAVVIDWGLAKDTTNPGPEPPAGPGSPVHTSGVISTMTEQGTILGTLRYMPPEQARGEAVDARGDVFSLGAVLYHVLAGVPPYADVDSHVLASRVVAGEVGDLRKRAPEAPRELVAIAQRAMALRPEDRYASAEALAEDLRRFLTGRLVDAHRYSAGEVARLWLRRHRAVVGVAAASLAALAGFGAYAVQNIRHQRDTAETAQLHAESARGEAEAALATARKQTDAALLAQARAALDSDLAGSLGALARLDLSEETVARRARLLALAAETRGAPTRILHGHTRPVAQVVGLADGSLVSVDLAGEVWRWDPQQGTGARLFDLHEHEVLLVAARDVPAFAAVGARSARVVRGGESQDIDIAMVDRGIYRALHYRWQMSAGGETLAALGEPVSSYDATLGPPAYLWDLTQKPATLDVVPGTRGRTAALSPDGRTVAWDDPNYAAFLRAGGESTPAPAISGPLEFSSSGAHLVAWATNKPPRHVSYTPATGEVRPLGRWTLAIAPNDRALVLDVDDFTGMISLAMRSLATGETLWTETPVESGNLVEWSPTQEYDVVVDPRGDGLALRTPDAWLLGSQLDGGFARRLDTGDRRLGAYASDGRFALAHHEAIHVWDAAPASPSAQGLAPLKVGKLSADGRRGVAYSEHSPPRLRDMFSGTYADSCVDGLDSDQLLDRETQVAVGGSGRVLFVDKAGKACLSDGAGRHEFAVAPAITSAALADAGTALTAGFGDGTVLTWRDVDAVPRKWELGAEVVALAVTRAGAGVVAHSRTGKVFALTDTADAPLEIAVVDPGPRAHFYRPSQTFMHPKAAVAAIPLPGQDAIAVHDFATGATARHALTLPAVPSAAYSPSGATLAVAVAGRRVALLRDGEPGRELALPDEARGLAFVGEDELAVLGATGALLRVDTRIGEAAVVCRAWTPPLDGFDAQTRAALAADAGGTLLAFQEPNFTLTVQPAESVPRDAAALTTWLQARARQLGEL</sequence>
<dbReference type="Pfam" id="PF08281">
    <property type="entry name" value="Sigma70_r4_2"/>
    <property type="match status" value="1"/>
</dbReference>
<dbReference type="Pfam" id="PF00069">
    <property type="entry name" value="Pkinase"/>
    <property type="match status" value="1"/>
</dbReference>
<dbReference type="Gene3D" id="1.10.10.10">
    <property type="entry name" value="Winged helix-like DNA-binding domain superfamily/Winged helix DNA-binding domain"/>
    <property type="match status" value="1"/>
</dbReference>
<dbReference type="SUPFAM" id="SSF50969">
    <property type="entry name" value="YVTN repeat-like/Quinoprotein amine dehydrogenase"/>
    <property type="match status" value="1"/>
</dbReference>
<protein>
    <submittedName>
        <fullName evidence="7">Sigma-70 family RNA polymerase sigma factor</fullName>
    </submittedName>
</protein>
<keyword evidence="2" id="KW-0547">Nucleotide-binding</keyword>
<dbReference type="SUPFAM" id="SSF82171">
    <property type="entry name" value="DPP6 N-terminal domain-like"/>
    <property type="match status" value="1"/>
</dbReference>
<keyword evidence="4" id="KW-0067">ATP-binding</keyword>
<feature type="compositionally biased region" description="Low complexity" evidence="5">
    <location>
        <begin position="264"/>
        <end position="274"/>
    </location>
</feature>
<dbReference type="InterPro" id="IPR008271">
    <property type="entry name" value="Ser/Thr_kinase_AS"/>
</dbReference>
<feature type="compositionally biased region" description="Basic residues" evidence="5">
    <location>
        <begin position="160"/>
        <end position="178"/>
    </location>
</feature>
<dbReference type="Pfam" id="PF04542">
    <property type="entry name" value="Sigma70_r2"/>
    <property type="match status" value="1"/>
</dbReference>
<feature type="domain" description="Protein kinase" evidence="6">
    <location>
        <begin position="311"/>
        <end position="589"/>
    </location>
</feature>
<name>A0A9X3ETC0_9BACT</name>
<dbReference type="GO" id="GO:0004674">
    <property type="term" value="F:protein serine/threonine kinase activity"/>
    <property type="evidence" value="ECO:0007669"/>
    <property type="project" value="TreeGrafter"/>
</dbReference>
<evidence type="ECO:0000256" key="1">
    <source>
        <dbReference type="ARBA" id="ARBA00022679"/>
    </source>
</evidence>
<feature type="compositionally biased region" description="Pro residues" evidence="5">
    <location>
        <begin position="292"/>
        <end position="302"/>
    </location>
</feature>
<dbReference type="GO" id="GO:0003677">
    <property type="term" value="F:DNA binding"/>
    <property type="evidence" value="ECO:0007669"/>
    <property type="project" value="InterPro"/>
</dbReference>
<evidence type="ECO:0000313" key="8">
    <source>
        <dbReference type="Proteomes" id="UP001150924"/>
    </source>
</evidence>
<dbReference type="InterPro" id="IPR014284">
    <property type="entry name" value="RNA_pol_sigma-70_dom"/>
</dbReference>
<dbReference type="RefSeq" id="WP_267772691.1">
    <property type="nucleotide sequence ID" value="NZ_JAPNKE010000002.1"/>
</dbReference>
<dbReference type="InterPro" id="IPR013324">
    <property type="entry name" value="RNA_pol_sigma_r3/r4-like"/>
</dbReference>
<dbReference type="InterPro" id="IPR036388">
    <property type="entry name" value="WH-like_DNA-bd_sf"/>
</dbReference>
<dbReference type="EMBL" id="JAPNKE010000002">
    <property type="protein sequence ID" value="MCY1009934.1"/>
    <property type="molecule type" value="Genomic_DNA"/>
</dbReference>
<dbReference type="InterPro" id="IPR013249">
    <property type="entry name" value="RNA_pol_sigma70_r4_t2"/>
</dbReference>
<keyword evidence="1" id="KW-0808">Transferase</keyword>
<dbReference type="NCBIfam" id="TIGR02937">
    <property type="entry name" value="sigma70-ECF"/>
    <property type="match status" value="1"/>
</dbReference>
<reference evidence="7" key="1">
    <citation type="submission" date="2022-11" db="EMBL/GenBank/DDBJ databases">
        <title>Minimal conservation of predation-associated metabolite biosynthetic gene clusters underscores biosynthetic potential of Myxococcota including descriptions for ten novel species: Archangium lansinium sp. nov., Myxococcus landrumus sp. nov., Nannocystis bai.</title>
        <authorList>
            <person name="Ahearne A."/>
            <person name="Stevens C."/>
            <person name="Phillips K."/>
        </authorList>
    </citation>
    <scope>NUCLEOTIDE SEQUENCE</scope>
    <source>
        <strain evidence="7">Na p29</strain>
    </source>
</reference>
<dbReference type="InterPro" id="IPR015943">
    <property type="entry name" value="WD40/YVTN_repeat-like_dom_sf"/>
</dbReference>
<dbReference type="Gene3D" id="1.10.1740.10">
    <property type="match status" value="1"/>
</dbReference>
<dbReference type="SUPFAM" id="SSF88946">
    <property type="entry name" value="Sigma2 domain of RNA polymerase sigma factors"/>
    <property type="match status" value="1"/>
</dbReference>
<evidence type="ECO:0000256" key="4">
    <source>
        <dbReference type="ARBA" id="ARBA00022840"/>
    </source>
</evidence>